<dbReference type="RefSeq" id="WP_012561275.1">
    <property type="nucleotide sequence ID" value="NC_011386.1"/>
</dbReference>
<feature type="domain" description="EamA" evidence="2">
    <location>
        <begin position="32"/>
        <end position="143"/>
    </location>
</feature>
<accession>B6JAD3</accession>
<sequence length="298" mass="31392">MTDLTSLWIPLTLVGSVGQVARNAMQRGLTGPLGTLGATHIRFLFGFPFAALFLLTILLVTGDRIGWPAPGFLPWLLVGSLTQIAGTALMLAAMNEHSFVVTTAYLKTEPLQTAAFGFVFLADHLTVMKVAGIMIATVGVMLTALQPGVRGFGRLRPILFGLGAAAFMALSSVGYRGAILNVEGVSFVTAAGFTLTCALLLQSIVLSAYLVARKPGVMTTILGLWKPSLFAGFTGAFSSFFLFLAFALTPVANVRTLNLVEVLIAQGAAHYGMKQRITAREAAGIVLILFGVGLLLLG</sequence>
<dbReference type="Proteomes" id="UP000007730">
    <property type="component" value="Chromosome"/>
</dbReference>
<feature type="transmembrane region" description="Helical" evidence="1">
    <location>
        <begin position="42"/>
        <end position="60"/>
    </location>
</feature>
<feature type="domain" description="EamA" evidence="2">
    <location>
        <begin position="157"/>
        <end position="296"/>
    </location>
</feature>
<keyword evidence="1" id="KW-0472">Membrane</keyword>
<keyword evidence="1" id="KW-1133">Transmembrane helix</keyword>
<dbReference type="PANTHER" id="PTHR22911">
    <property type="entry name" value="ACYL-MALONYL CONDENSING ENZYME-RELATED"/>
    <property type="match status" value="1"/>
</dbReference>
<name>B6JAD3_AFIC5</name>
<feature type="transmembrane region" description="Helical" evidence="1">
    <location>
        <begin position="72"/>
        <end position="94"/>
    </location>
</feature>
<dbReference type="eggNOG" id="COG0697">
    <property type="taxonomic scope" value="Bacteria"/>
</dbReference>
<keyword evidence="4" id="KW-1185">Reference proteome</keyword>
<dbReference type="OrthoDB" id="5243804at2"/>
<dbReference type="HOGENOM" id="CLU_069810_0_0_5"/>
<dbReference type="STRING" id="504832.OCA5_c04180"/>
<dbReference type="PANTHER" id="PTHR22911:SF137">
    <property type="entry name" value="SOLUTE CARRIER FAMILY 35 MEMBER G2-RELATED"/>
    <property type="match status" value="1"/>
</dbReference>
<keyword evidence="1" id="KW-0812">Transmembrane</keyword>
<reference evidence="3 4" key="1">
    <citation type="journal article" date="2011" name="J. Bacteriol.">
        <title>Complete genome sequences of the chemolithoautotrophic Oligotropha carboxidovorans strains OM4 and OM5.</title>
        <authorList>
            <person name="Volland S."/>
            <person name="Rachinger M."/>
            <person name="Strittmatter A."/>
            <person name="Daniel R."/>
            <person name="Gottschalk G."/>
            <person name="Meyer O."/>
        </authorList>
    </citation>
    <scope>NUCLEOTIDE SEQUENCE [LARGE SCALE GENOMIC DNA]</scope>
    <source>
        <strain evidence="4">ATCC 49405 / DSM 1227 / KCTC 32145 / OM5</strain>
    </source>
</reference>
<organism evidence="3 4">
    <name type="scientific">Afipia carboxidovorans (strain ATCC 49405 / DSM 1227 / KCTC 32145 / OM5)</name>
    <name type="common">Oligotropha carboxidovorans</name>
    <dbReference type="NCBI Taxonomy" id="504832"/>
    <lineage>
        <taxon>Bacteria</taxon>
        <taxon>Pseudomonadati</taxon>
        <taxon>Pseudomonadota</taxon>
        <taxon>Alphaproteobacteria</taxon>
        <taxon>Hyphomicrobiales</taxon>
        <taxon>Nitrobacteraceae</taxon>
        <taxon>Afipia</taxon>
    </lineage>
</organism>
<gene>
    <name evidence="3" type="ordered locus">OCA5_c04180</name>
</gene>
<protein>
    <recommendedName>
        <fullName evidence="2">EamA domain-containing protein</fullName>
    </recommendedName>
</protein>
<feature type="transmembrane region" description="Helical" evidence="1">
    <location>
        <begin position="224"/>
        <end position="248"/>
    </location>
</feature>
<proteinExistence type="predicted"/>
<evidence type="ECO:0000259" key="2">
    <source>
        <dbReference type="Pfam" id="PF00892"/>
    </source>
</evidence>
<evidence type="ECO:0000256" key="1">
    <source>
        <dbReference type="SAM" id="Phobius"/>
    </source>
</evidence>
<dbReference type="Pfam" id="PF00892">
    <property type="entry name" value="EamA"/>
    <property type="match status" value="2"/>
</dbReference>
<dbReference type="InterPro" id="IPR037185">
    <property type="entry name" value="EmrE-like"/>
</dbReference>
<dbReference type="AlphaFoldDB" id="B6JAD3"/>
<feature type="transmembrane region" description="Helical" evidence="1">
    <location>
        <begin position="114"/>
        <end position="145"/>
    </location>
</feature>
<dbReference type="GO" id="GO:0016020">
    <property type="term" value="C:membrane"/>
    <property type="evidence" value="ECO:0007669"/>
    <property type="project" value="InterPro"/>
</dbReference>
<dbReference type="KEGG" id="oca:OCAR_4092"/>
<feature type="transmembrane region" description="Helical" evidence="1">
    <location>
        <begin position="277"/>
        <end position="297"/>
    </location>
</feature>
<dbReference type="KEGG" id="ocg:OCA5_c04180"/>
<dbReference type="InterPro" id="IPR000620">
    <property type="entry name" value="EamA_dom"/>
</dbReference>
<evidence type="ECO:0000313" key="3">
    <source>
        <dbReference type="EMBL" id="AEI05143.1"/>
    </source>
</evidence>
<dbReference type="EMBL" id="CP002826">
    <property type="protein sequence ID" value="AEI05143.1"/>
    <property type="molecule type" value="Genomic_DNA"/>
</dbReference>
<feature type="transmembrane region" description="Helical" evidence="1">
    <location>
        <begin position="157"/>
        <end position="175"/>
    </location>
</feature>
<evidence type="ECO:0000313" key="4">
    <source>
        <dbReference type="Proteomes" id="UP000007730"/>
    </source>
</evidence>
<dbReference type="SUPFAM" id="SSF103481">
    <property type="entry name" value="Multidrug resistance efflux transporter EmrE"/>
    <property type="match status" value="2"/>
</dbReference>
<feature type="transmembrane region" description="Helical" evidence="1">
    <location>
        <begin position="187"/>
        <end position="212"/>
    </location>
</feature>